<proteinExistence type="predicted"/>
<name>A0A0F9KLY6_9ZZZZ</name>
<keyword evidence="1" id="KW-0812">Transmembrane</keyword>
<evidence type="ECO:0000313" key="2">
    <source>
        <dbReference type="EMBL" id="KKM23188.1"/>
    </source>
</evidence>
<reference evidence="2" key="1">
    <citation type="journal article" date="2015" name="Nature">
        <title>Complex archaea that bridge the gap between prokaryotes and eukaryotes.</title>
        <authorList>
            <person name="Spang A."/>
            <person name="Saw J.H."/>
            <person name="Jorgensen S.L."/>
            <person name="Zaremba-Niedzwiedzka K."/>
            <person name="Martijn J."/>
            <person name="Lind A.E."/>
            <person name="van Eijk R."/>
            <person name="Schleper C."/>
            <person name="Guy L."/>
            <person name="Ettema T.J."/>
        </authorList>
    </citation>
    <scope>NUCLEOTIDE SEQUENCE</scope>
</reference>
<organism evidence="2">
    <name type="scientific">marine sediment metagenome</name>
    <dbReference type="NCBI Taxonomy" id="412755"/>
    <lineage>
        <taxon>unclassified sequences</taxon>
        <taxon>metagenomes</taxon>
        <taxon>ecological metagenomes</taxon>
    </lineage>
</organism>
<keyword evidence="1" id="KW-0472">Membrane</keyword>
<sequence>MELLESFFFLFIIIIFLTTVKSNTFLIIFGAAIYLFFLLQLLVFDSIRILTSFLNYILTNPIGLLILPIPLMIDVLHRYLKKIIKINKKLE</sequence>
<dbReference type="AlphaFoldDB" id="A0A0F9KLY6"/>
<feature type="transmembrane region" description="Helical" evidence="1">
    <location>
        <begin position="57"/>
        <end position="80"/>
    </location>
</feature>
<keyword evidence="1" id="KW-1133">Transmembrane helix</keyword>
<comment type="caution">
    <text evidence="2">The sequence shown here is derived from an EMBL/GenBank/DDBJ whole genome shotgun (WGS) entry which is preliminary data.</text>
</comment>
<feature type="transmembrane region" description="Helical" evidence="1">
    <location>
        <begin position="7"/>
        <end position="37"/>
    </location>
</feature>
<evidence type="ECO:0000256" key="1">
    <source>
        <dbReference type="SAM" id="Phobius"/>
    </source>
</evidence>
<dbReference type="EMBL" id="LAZR01013180">
    <property type="protein sequence ID" value="KKM23188.1"/>
    <property type="molecule type" value="Genomic_DNA"/>
</dbReference>
<accession>A0A0F9KLY6</accession>
<gene>
    <name evidence="2" type="ORF">LCGC14_1617720</name>
</gene>
<protein>
    <submittedName>
        <fullName evidence="2">Uncharacterized protein</fullName>
    </submittedName>
</protein>